<organism evidence="2 3">
    <name type="scientific">Rotaria sordida</name>
    <dbReference type="NCBI Taxonomy" id="392033"/>
    <lineage>
        <taxon>Eukaryota</taxon>
        <taxon>Metazoa</taxon>
        <taxon>Spiralia</taxon>
        <taxon>Gnathifera</taxon>
        <taxon>Rotifera</taxon>
        <taxon>Eurotatoria</taxon>
        <taxon>Bdelloidea</taxon>
        <taxon>Philodinida</taxon>
        <taxon>Philodinidae</taxon>
        <taxon>Rotaria</taxon>
    </lineage>
</organism>
<dbReference type="InterPro" id="IPR041418">
    <property type="entry name" value="SAM_3"/>
</dbReference>
<dbReference type="PANTHER" id="PTHR11037:SF21">
    <property type="entry name" value="GEMINI, ISOFORM C"/>
    <property type="match status" value="1"/>
</dbReference>
<dbReference type="InterPro" id="IPR013761">
    <property type="entry name" value="SAM/pointed_sf"/>
</dbReference>
<dbReference type="EMBL" id="CAJOAX010051949">
    <property type="protein sequence ID" value="CAF4316015.1"/>
    <property type="molecule type" value="Genomic_DNA"/>
</dbReference>
<proteinExistence type="predicted"/>
<sequence length="170" mass="19900">ENENCNKKLQEKRKNSVGYLSSSLSDIKHSYSDLQNNEVKITTKITVQSSCEEVLNWLNNNNFSSVVNRFQHYTGIDLLRLTMNDIRRICNGDDSISIRLYNQLHEIVVAPLKTLYVKTSNTNIYSAIYLHTLTRHELEKKLFELIQQTQKDEYNLVFELDKIKINIDND</sequence>
<name>A0A820IVD6_9BILA</name>
<dbReference type="GO" id="GO:0000978">
    <property type="term" value="F:RNA polymerase II cis-regulatory region sequence-specific DNA binding"/>
    <property type="evidence" value="ECO:0007669"/>
    <property type="project" value="TreeGrafter"/>
</dbReference>
<evidence type="ECO:0000313" key="3">
    <source>
        <dbReference type="Proteomes" id="UP000663823"/>
    </source>
</evidence>
<dbReference type="SUPFAM" id="SSF47769">
    <property type="entry name" value="SAM/Pointed domain"/>
    <property type="match status" value="1"/>
</dbReference>
<feature type="non-terminal residue" evidence="2">
    <location>
        <position position="170"/>
    </location>
</feature>
<accession>A0A820IVD6</accession>
<dbReference type="Pfam" id="PF18016">
    <property type="entry name" value="SAM_3"/>
    <property type="match status" value="1"/>
</dbReference>
<reference evidence="2" key="1">
    <citation type="submission" date="2021-02" db="EMBL/GenBank/DDBJ databases">
        <authorList>
            <person name="Nowell W R."/>
        </authorList>
    </citation>
    <scope>NUCLEOTIDE SEQUENCE</scope>
</reference>
<evidence type="ECO:0000259" key="1">
    <source>
        <dbReference type="Pfam" id="PF18016"/>
    </source>
</evidence>
<dbReference type="GO" id="GO:0005634">
    <property type="term" value="C:nucleus"/>
    <property type="evidence" value="ECO:0007669"/>
    <property type="project" value="TreeGrafter"/>
</dbReference>
<dbReference type="Gene3D" id="1.10.150.50">
    <property type="entry name" value="Transcription Factor, Ets-1"/>
    <property type="match status" value="1"/>
</dbReference>
<dbReference type="AlphaFoldDB" id="A0A820IVD6"/>
<dbReference type="Proteomes" id="UP000663823">
    <property type="component" value="Unassembled WGS sequence"/>
</dbReference>
<feature type="domain" description="SAM" evidence="1">
    <location>
        <begin position="43"/>
        <end position="105"/>
    </location>
</feature>
<feature type="non-terminal residue" evidence="2">
    <location>
        <position position="1"/>
    </location>
</feature>
<gene>
    <name evidence="2" type="ORF">OTI717_LOCUS42494</name>
</gene>
<dbReference type="GO" id="GO:0001228">
    <property type="term" value="F:DNA-binding transcription activator activity, RNA polymerase II-specific"/>
    <property type="evidence" value="ECO:0007669"/>
    <property type="project" value="TreeGrafter"/>
</dbReference>
<dbReference type="InterPro" id="IPR040167">
    <property type="entry name" value="TF_CP2-like"/>
</dbReference>
<evidence type="ECO:0000313" key="2">
    <source>
        <dbReference type="EMBL" id="CAF4316015.1"/>
    </source>
</evidence>
<dbReference type="PANTHER" id="PTHR11037">
    <property type="entry name" value="TRANSCRIPTION FACTOR CP2"/>
    <property type="match status" value="1"/>
</dbReference>
<protein>
    <recommendedName>
        <fullName evidence="1">SAM domain-containing protein</fullName>
    </recommendedName>
</protein>
<comment type="caution">
    <text evidence="2">The sequence shown here is derived from an EMBL/GenBank/DDBJ whole genome shotgun (WGS) entry which is preliminary data.</text>
</comment>